<accession>A0A450WRH7</accession>
<dbReference type="EMBL" id="CAADFN010000060">
    <property type="protein sequence ID" value="VFK19594.1"/>
    <property type="molecule type" value="Genomic_DNA"/>
</dbReference>
<organism evidence="1">
    <name type="scientific">Candidatus Kentrum sp. LFY</name>
    <dbReference type="NCBI Taxonomy" id="2126342"/>
    <lineage>
        <taxon>Bacteria</taxon>
        <taxon>Pseudomonadati</taxon>
        <taxon>Pseudomonadota</taxon>
        <taxon>Gammaproteobacteria</taxon>
        <taxon>Candidatus Kentrum</taxon>
    </lineage>
</organism>
<gene>
    <name evidence="1" type="ORF">BECKLFY1418C_GA0070996_106010</name>
</gene>
<dbReference type="AlphaFoldDB" id="A0A450WRH7"/>
<proteinExistence type="predicted"/>
<evidence type="ECO:0000313" key="1">
    <source>
        <dbReference type="EMBL" id="VFK19594.1"/>
    </source>
</evidence>
<name>A0A450WRH7_9GAMM</name>
<sequence>MKQQALFHYPGWRPAYMTVRFVSSVRARRSFAREALKNRGPPQSPTQGMDHEIHRPFLMRLINPLVDESWSVISRGDLNSGMITLAICLPSSTPH</sequence>
<reference evidence="1" key="1">
    <citation type="submission" date="2019-02" db="EMBL/GenBank/DDBJ databases">
        <authorList>
            <person name="Gruber-Vodicka R. H."/>
            <person name="Seah K. B. B."/>
        </authorList>
    </citation>
    <scope>NUCLEOTIDE SEQUENCE</scope>
    <source>
        <strain evidence="1">BECK_BY7</strain>
    </source>
</reference>
<protein>
    <submittedName>
        <fullName evidence="1">Uncharacterized protein</fullName>
    </submittedName>
</protein>